<dbReference type="InterPro" id="IPR039426">
    <property type="entry name" value="TonB-dep_rcpt-like"/>
</dbReference>
<evidence type="ECO:0000256" key="2">
    <source>
        <dbReference type="ARBA" id="ARBA00022448"/>
    </source>
</evidence>
<organism evidence="10 11">
    <name type="scientific">Algoriphagus hitonicola</name>
    <dbReference type="NCBI Taxonomy" id="435880"/>
    <lineage>
        <taxon>Bacteria</taxon>
        <taxon>Pseudomonadati</taxon>
        <taxon>Bacteroidota</taxon>
        <taxon>Cytophagia</taxon>
        <taxon>Cytophagales</taxon>
        <taxon>Cyclobacteriaceae</taxon>
        <taxon>Algoriphagus</taxon>
    </lineage>
</organism>
<dbReference type="InterPro" id="IPR008969">
    <property type="entry name" value="CarboxyPept-like_regulatory"/>
</dbReference>
<keyword evidence="5 7" id="KW-0472">Membrane</keyword>
<keyword evidence="4 7" id="KW-0812">Transmembrane</keyword>
<keyword evidence="11" id="KW-1185">Reference proteome</keyword>
<dbReference type="Proteomes" id="UP000199642">
    <property type="component" value="Unassembled WGS sequence"/>
</dbReference>
<evidence type="ECO:0000259" key="9">
    <source>
        <dbReference type="Pfam" id="PF07715"/>
    </source>
</evidence>
<feature type="chain" id="PRO_5011750375" evidence="8">
    <location>
        <begin position="23"/>
        <end position="916"/>
    </location>
</feature>
<keyword evidence="6 7" id="KW-0998">Cell outer membrane</keyword>
<evidence type="ECO:0000256" key="5">
    <source>
        <dbReference type="ARBA" id="ARBA00023136"/>
    </source>
</evidence>
<dbReference type="InterPro" id="IPR012910">
    <property type="entry name" value="Plug_dom"/>
</dbReference>
<dbReference type="RefSeq" id="WP_092791676.1">
    <property type="nucleotide sequence ID" value="NZ_FOPC01000007.1"/>
</dbReference>
<dbReference type="OrthoDB" id="1111684at2"/>
<protein>
    <submittedName>
        <fullName evidence="10">Outer membrane receptor proteins, mostly Fe transport</fullName>
    </submittedName>
</protein>
<dbReference type="Pfam" id="PF07715">
    <property type="entry name" value="Plug"/>
    <property type="match status" value="1"/>
</dbReference>
<evidence type="ECO:0000256" key="7">
    <source>
        <dbReference type="PROSITE-ProRule" id="PRU01360"/>
    </source>
</evidence>
<sequence>MNFSKILLFVLFLSGWSLQSLKAQSTQKISGFFAGVSFDRFAEKVEEESDYRFFYDQELLAETTVNLQAEESGLEDLLETIFSGTDFKFSISSDHRVFITQGKKMTVNFARGYFEPRSTADKGSDDSGNSSLGAFARNMRFEIGKDNQDPNKNTAILSGTVTNIDNGSPMLGTVIFEKEGFLQAITNEEGNYQLELPKGRHTLFIQNPGGYQEQRQIELFGDGEFDLEVQESFLSLDEIVVNSGALSNVSKLDMGVQSMSMSQVKRLPAILGEVDVIRGVMTMPGVNTVGEASVGFNVRGGAADQNLILYNQSTVFNPAHVFGFFSAFNPDMVSGVELYKGSIPVNYGGRLSSVLQVEPKFGRSDKIGGSGGIGIMTGRLSLEGPIGEKTTFIVGGRTTYSNWALDLLDDEAALNGSNASFYDFNANIRHEFNEKNQLEITSYLSRDEFGFDRDTTYSYENTNLAATWRHFFNDQLEGSLTVGYDGYEFGIVGEDNPLNAYQFNFDVNQLHARADFEYRKGENHVYKFGLHAIQYQLNPGTNLPFGEESIVIPEDISDENAREIALYFGDELTISERMLVSYGGRYMFYQIYGPMIVNDYVPGEAITESNVIGEQTYGAGETVQTYHGPEFRLSGRYTLTNQSSIKMGFTTMRQNLHLLSNTSAIAPTDSWKLSDRYIKPQTGGQASLGYYRNMASNTLEFSGELYYRYMNNLLDYRSGANIILNDNIEQDVLNSLGKAYGIELLLKKTSGNLTGSLAYTYSRSLLQTSNEPSVEKINEGRFYSSNFDQPHHVVLVGNLELSKRINTSINGNYSTGRPVTLPIAKFEYAGSERVYFSDRNAYRIPDYFRIDVSVNLEGNHKVRKLAHSSWSVGVYNVLGRSNPYSVYYTPVDGQLRGYQLSIFARPIPFITYNFKF</sequence>
<dbReference type="PROSITE" id="PS52016">
    <property type="entry name" value="TONB_DEPENDENT_REC_3"/>
    <property type="match status" value="1"/>
</dbReference>
<evidence type="ECO:0000256" key="4">
    <source>
        <dbReference type="ARBA" id="ARBA00022692"/>
    </source>
</evidence>
<keyword evidence="3 7" id="KW-1134">Transmembrane beta strand</keyword>
<gene>
    <name evidence="10" type="ORF">SAMN04487988_107153</name>
</gene>
<feature type="domain" description="TonB-dependent receptor plug" evidence="9">
    <location>
        <begin position="278"/>
        <end position="350"/>
    </location>
</feature>
<dbReference type="SUPFAM" id="SSF49464">
    <property type="entry name" value="Carboxypeptidase regulatory domain-like"/>
    <property type="match status" value="1"/>
</dbReference>
<feature type="signal peptide" evidence="8">
    <location>
        <begin position="1"/>
        <end position="22"/>
    </location>
</feature>
<dbReference type="InterPro" id="IPR036942">
    <property type="entry name" value="Beta-barrel_TonB_sf"/>
</dbReference>
<keyword evidence="8" id="KW-0732">Signal</keyword>
<evidence type="ECO:0000256" key="3">
    <source>
        <dbReference type="ARBA" id="ARBA00022452"/>
    </source>
</evidence>
<dbReference type="SUPFAM" id="SSF56935">
    <property type="entry name" value="Porins"/>
    <property type="match status" value="1"/>
</dbReference>
<evidence type="ECO:0000256" key="6">
    <source>
        <dbReference type="ARBA" id="ARBA00023237"/>
    </source>
</evidence>
<dbReference type="Gene3D" id="2.60.40.1120">
    <property type="entry name" value="Carboxypeptidase-like, regulatory domain"/>
    <property type="match status" value="1"/>
</dbReference>
<dbReference type="AlphaFoldDB" id="A0A1I2UBA1"/>
<dbReference type="Gene3D" id="2.40.170.20">
    <property type="entry name" value="TonB-dependent receptor, beta-barrel domain"/>
    <property type="match status" value="1"/>
</dbReference>
<evidence type="ECO:0000313" key="10">
    <source>
        <dbReference type="EMBL" id="SFG74465.1"/>
    </source>
</evidence>
<dbReference type="Gene3D" id="2.170.130.10">
    <property type="entry name" value="TonB-dependent receptor, plug domain"/>
    <property type="match status" value="1"/>
</dbReference>
<dbReference type="Pfam" id="PF13715">
    <property type="entry name" value="CarbopepD_reg_2"/>
    <property type="match status" value="1"/>
</dbReference>
<dbReference type="GO" id="GO:0009279">
    <property type="term" value="C:cell outer membrane"/>
    <property type="evidence" value="ECO:0007669"/>
    <property type="project" value="UniProtKB-SubCell"/>
</dbReference>
<dbReference type="InterPro" id="IPR037066">
    <property type="entry name" value="Plug_dom_sf"/>
</dbReference>
<keyword evidence="10" id="KW-0675">Receptor</keyword>
<evidence type="ECO:0000256" key="8">
    <source>
        <dbReference type="SAM" id="SignalP"/>
    </source>
</evidence>
<name>A0A1I2UBA1_9BACT</name>
<evidence type="ECO:0000256" key="1">
    <source>
        <dbReference type="ARBA" id="ARBA00004571"/>
    </source>
</evidence>
<proteinExistence type="inferred from homology"/>
<evidence type="ECO:0000313" key="11">
    <source>
        <dbReference type="Proteomes" id="UP000199642"/>
    </source>
</evidence>
<dbReference type="STRING" id="435880.SAMN04487988_107153"/>
<keyword evidence="2 7" id="KW-0813">Transport</keyword>
<dbReference type="EMBL" id="FOPC01000007">
    <property type="protein sequence ID" value="SFG74465.1"/>
    <property type="molecule type" value="Genomic_DNA"/>
</dbReference>
<reference evidence="11" key="1">
    <citation type="submission" date="2016-10" db="EMBL/GenBank/DDBJ databases">
        <authorList>
            <person name="Varghese N."/>
            <person name="Submissions S."/>
        </authorList>
    </citation>
    <scope>NUCLEOTIDE SEQUENCE [LARGE SCALE GENOMIC DNA]</scope>
    <source>
        <strain evidence="11">DSM 19315</strain>
    </source>
</reference>
<accession>A0A1I2UBA1</accession>
<comment type="similarity">
    <text evidence="7">Belongs to the TonB-dependent receptor family.</text>
</comment>
<comment type="subcellular location">
    <subcellularLocation>
        <location evidence="1 7">Cell outer membrane</location>
        <topology evidence="1 7">Multi-pass membrane protein</topology>
    </subcellularLocation>
</comment>